<keyword evidence="5 7" id="KW-1133">Transmembrane helix</keyword>
<dbReference type="Pfam" id="PF00528">
    <property type="entry name" value="BPD_transp_1"/>
    <property type="match status" value="2"/>
</dbReference>
<evidence type="ECO:0000256" key="3">
    <source>
        <dbReference type="ARBA" id="ARBA00022475"/>
    </source>
</evidence>
<proteinExistence type="inferred from homology"/>
<feature type="transmembrane region" description="Helical" evidence="7">
    <location>
        <begin position="325"/>
        <end position="345"/>
    </location>
</feature>
<keyword evidence="2 7" id="KW-0813">Transport</keyword>
<dbReference type="PROSITE" id="PS50928">
    <property type="entry name" value="ABC_TM1"/>
    <property type="match status" value="2"/>
</dbReference>
<protein>
    <submittedName>
        <fullName evidence="9">Iron ABC transporter permease</fullName>
    </submittedName>
</protein>
<name>A0ABT5UAF9_9GAMM</name>
<keyword evidence="4 7" id="KW-0812">Transmembrane</keyword>
<comment type="subcellular location">
    <subcellularLocation>
        <location evidence="1 7">Cell membrane</location>
        <topology evidence="1 7">Multi-pass membrane protein</topology>
    </subcellularLocation>
</comment>
<feature type="transmembrane region" description="Helical" evidence="7">
    <location>
        <begin position="224"/>
        <end position="251"/>
    </location>
</feature>
<sequence>MTHHRFWFWLVCAVAIIVLLPITNLIISWSNFQTDIWLHLIETQLGQLLSNTFWLIFGVSIGVTGLGVGLAWLTAMCEFPGRRWLDWALMLPFAVPAYVMAFVFLGIFEFSGPIQTQLREWFGPGSYFPAIRSTGGVITVLSLVFYPYVYMLARSAFISQGRGLMDAARILGLTPWQAFFKVTLPMARPAIAAGLALALMETLADFGAVATFNYDTFTTAIYKAWYGFFNLQAAAQLATLLLLFVALAVFIEKNARGRARYNQDSQHLFHRYQLTGLLGIAASLFACLVVLIAFIIPITQLIIWVIKTGLTDVDNRFLSLVGHSLSLGAIAAVTTVTIALLLAIAQKQPNQRWLPKMINISTLGYALPGSVLAVGIMMGFSWLDNHIFAAWFNWMGEEPRQVLLGSLLALIVAYGIRFLAVAFGPVDSSLYNIKPSITEAARSLGANSKRIILHIYLPMMTPGVLTGALLVFVDVLKEMPATLLMRPFGWDTLAVRVYEMTSEGEWARAALPALTLVIVGLLPVILLMRRSNKY</sequence>
<dbReference type="EMBL" id="JAPMOU010000011">
    <property type="protein sequence ID" value="MDE1462537.1"/>
    <property type="molecule type" value="Genomic_DNA"/>
</dbReference>
<dbReference type="InterPro" id="IPR000515">
    <property type="entry name" value="MetI-like"/>
</dbReference>
<dbReference type="RefSeq" id="WP_274688892.1">
    <property type="nucleotide sequence ID" value="NZ_JAPMOU010000011.1"/>
</dbReference>
<feature type="transmembrane region" description="Helical" evidence="7">
    <location>
        <begin position="272"/>
        <end position="305"/>
    </location>
</feature>
<evidence type="ECO:0000259" key="8">
    <source>
        <dbReference type="PROSITE" id="PS50928"/>
    </source>
</evidence>
<evidence type="ECO:0000256" key="4">
    <source>
        <dbReference type="ARBA" id="ARBA00022692"/>
    </source>
</evidence>
<keyword evidence="3" id="KW-1003">Cell membrane</keyword>
<feature type="transmembrane region" description="Helical" evidence="7">
    <location>
        <begin position="52"/>
        <end position="75"/>
    </location>
</feature>
<dbReference type="CDD" id="cd06261">
    <property type="entry name" value="TM_PBP2"/>
    <property type="match status" value="2"/>
</dbReference>
<feature type="transmembrane region" description="Helical" evidence="7">
    <location>
        <begin position="509"/>
        <end position="528"/>
    </location>
</feature>
<evidence type="ECO:0000256" key="7">
    <source>
        <dbReference type="RuleBase" id="RU363032"/>
    </source>
</evidence>
<feature type="transmembrane region" description="Helical" evidence="7">
    <location>
        <begin position="190"/>
        <end position="212"/>
    </location>
</feature>
<dbReference type="Proteomes" id="UP001528823">
    <property type="component" value="Unassembled WGS sequence"/>
</dbReference>
<evidence type="ECO:0000256" key="5">
    <source>
        <dbReference type="ARBA" id="ARBA00022989"/>
    </source>
</evidence>
<feature type="domain" description="ABC transmembrane type-1" evidence="8">
    <location>
        <begin position="321"/>
        <end position="527"/>
    </location>
</feature>
<comment type="similarity">
    <text evidence="7">Belongs to the binding-protein-dependent transport system permease family.</text>
</comment>
<feature type="transmembrane region" description="Helical" evidence="7">
    <location>
        <begin position="403"/>
        <end position="426"/>
    </location>
</feature>
<dbReference type="PANTHER" id="PTHR30183:SF2">
    <property type="entry name" value="IRON UTILIZATION PROTEIN"/>
    <property type="match status" value="1"/>
</dbReference>
<feature type="transmembrane region" description="Helical" evidence="7">
    <location>
        <begin position="357"/>
        <end position="383"/>
    </location>
</feature>
<dbReference type="SUPFAM" id="SSF161098">
    <property type="entry name" value="MetI-like"/>
    <property type="match status" value="2"/>
</dbReference>
<keyword evidence="10" id="KW-1185">Reference proteome</keyword>
<dbReference type="Gene3D" id="1.10.3720.10">
    <property type="entry name" value="MetI-like"/>
    <property type="match status" value="2"/>
</dbReference>
<comment type="caution">
    <text evidence="9">The sequence shown here is derived from an EMBL/GenBank/DDBJ whole genome shotgun (WGS) entry which is preliminary data.</text>
</comment>
<feature type="transmembrane region" description="Helical" evidence="7">
    <location>
        <begin position="7"/>
        <end position="32"/>
    </location>
</feature>
<feature type="transmembrane region" description="Helical" evidence="7">
    <location>
        <begin position="130"/>
        <end position="153"/>
    </location>
</feature>
<organism evidence="9 10">
    <name type="scientific">Spartinivicinus poritis</name>
    <dbReference type="NCBI Taxonomy" id="2994640"/>
    <lineage>
        <taxon>Bacteria</taxon>
        <taxon>Pseudomonadati</taxon>
        <taxon>Pseudomonadota</taxon>
        <taxon>Gammaproteobacteria</taxon>
        <taxon>Oceanospirillales</taxon>
        <taxon>Zooshikellaceae</taxon>
        <taxon>Spartinivicinus</taxon>
    </lineage>
</organism>
<evidence type="ECO:0000256" key="2">
    <source>
        <dbReference type="ARBA" id="ARBA00022448"/>
    </source>
</evidence>
<evidence type="ECO:0000256" key="1">
    <source>
        <dbReference type="ARBA" id="ARBA00004651"/>
    </source>
</evidence>
<feature type="transmembrane region" description="Helical" evidence="7">
    <location>
        <begin position="451"/>
        <end position="473"/>
    </location>
</feature>
<gene>
    <name evidence="9" type="ORF">ORQ98_11200</name>
</gene>
<dbReference type="InterPro" id="IPR035906">
    <property type="entry name" value="MetI-like_sf"/>
</dbReference>
<feature type="domain" description="ABC transmembrane type-1" evidence="8">
    <location>
        <begin position="49"/>
        <end position="250"/>
    </location>
</feature>
<evidence type="ECO:0000313" key="9">
    <source>
        <dbReference type="EMBL" id="MDE1462537.1"/>
    </source>
</evidence>
<evidence type="ECO:0000313" key="10">
    <source>
        <dbReference type="Proteomes" id="UP001528823"/>
    </source>
</evidence>
<evidence type="ECO:0000256" key="6">
    <source>
        <dbReference type="ARBA" id="ARBA00023136"/>
    </source>
</evidence>
<feature type="transmembrane region" description="Helical" evidence="7">
    <location>
        <begin position="87"/>
        <end position="110"/>
    </location>
</feature>
<accession>A0ABT5UAF9</accession>
<dbReference type="PANTHER" id="PTHR30183">
    <property type="entry name" value="MOLYBDENUM TRANSPORT SYSTEM PERMEASE PROTEIN MODB"/>
    <property type="match status" value="1"/>
</dbReference>
<reference evidence="9 10" key="1">
    <citation type="submission" date="2022-11" db="EMBL/GenBank/DDBJ databases">
        <title>Spartinivicinus poritis sp. nov., isolated from scleractinian coral Porites lutea.</title>
        <authorList>
            <person name="Zhang G."/>
            <person name="Cai L."/>
            <person name="Wei Q."/>
        </authorList>
    </citation>
    <scope>NUCLEOTIDE SEQUENCE [LARGE SCALE GENOMIC DNA]</scope>
    <source>
        <strain evidence="9 10">A2-2</strain>
    </source>
</reference>
<keyword evidence="6 7" id="KW-0472">Membrane</keyword>